<evidence type="ECO:0000313" key="1">
    <source>
        <dbReference type="EMBL" id="KAJ0013538.1"/>
    </source>
</evidence>
<dbReference type="Proteomes" id="UP001163603">
    <property type="component" value="Chromosome 13"/>
</dbReference>
<protein>
    <submittedName>
        <fullName evidence="1">Uncharacterized protein</fullName>
    </submittedName>
</protein>
<reference evidence="2" key="1">
    <citation type="journal article" date="2023" name="G3 (Bethesda)">
        <title>Genome assembly and association tests identify interacting loci associated with vigor, precocity, and sex in interspecific pistachio rootstocks.</title>
        <authorList>
            <person name="Palmer W."/>
            <person name="Jacygrad E."/>
            <person name="Sagayaradj S."/>
            <person name="Cavanaugh K."/>
            <person name="Han R."/>
            <person name="Bertier L."/>
            <person name="Beede B."/>
            <person name="Kafkas S."/>
            <person name="Golino D."/>
            <person name="Preece J."/>
            <person name="Michelmore R."/>
        </authorList>
    </citation>
    <scope>NUCLEOTIDE SEQUENCE [LARGE SCALE GENOMIC DNA]</scope>
</reference>
<name>A0ACC0X8B7_9ROSI</name>
<organism evidence="1 2">
    <name type="scientific">Pistacia integerrima</name>
    <dbReference type="NCBI Taxonomy" id="434235"/>
    <lineage>
        <taxon>Eukaryota</taxon>
        <taxon>Viridiplantae</taxon>
        <taxon>Streptophyta</taxon>
        <taxon>Embryophyta</taxon>
        <taxon>Tracheophyta</taxon>
        <taxon>Spermatophyta</taxon>
        <taxon>Magnoliopsida</taxon>
        <taxon>eudicotyledons</taxon>
        <taxon>Gunneridae</taxon>
        <taxon>Pentapetalae</taxon>
        <taxon>rosids</taxon>
        <taxon>malvids</taxon>
        <taxon>Sapindales</taxon>
        <taxon>Anacardiaceae</taxon>
        <taxon>Pistacia</taxon>
    </lineage>
</organism>
<gene>
    <name evidence="1" type="ORF">Pint_19534</name>
</gene>
<sequence length="40" mass="4522">MVSHVKHGDPYKQGEKTFNFISQNYNKTTNLPILPNSGLC</sequence>
<dbReference type="EMBL" id="CM047748">
    <property type="protein sequence ID" value="KAJ0013538.1"/>
    <property type="molecule type" value="Genomic_DNA"/>
</dbReference>
<proteinExistence type="predicted"/>
<evidence type="ECO:0000313" key="2">
    <source>
        <dbReference type="Proteomes" id="UP001163603"/>
    </source>
</evidence>
<comment type="caution">
    <text evidence="1">The sequence shown here is derived from an EMBL/GenBank/DDBJ whole genome shotgun (WGS) entry which is preliminary data.</text>
</comment>
<accession>A0ACC0X8B7</accession>
<keyword evidence="2" id="KW-1185">Reference proteome</keyword>